<name>A0AAE0BA28_9CHLO</name>
<dbReference type="Proteomes" id="UP001190700">
    <property type="component" value="Unassembled WGS sequence"/>
</dbReference>
<reference evidence="1 3" key="1">
    <citation type="journal article" date="2015" name="Genome Biol. Evol.">
        <title>Comparative Genomics of a Bacterivorous Green Alga Reveals Evolutionary Causalities and Consequences of Phago-Mixotrophic Mode of Nutrition.</title>
        <authorList>
            <person name="Burns J.A."/>
            <person name="Paasch A."/>
            <person name="Narechania A."/>
            <person name="Kim E."/>
        </authorList>
    </citation>
    <scope>NUCLEOTIDE SEQUENCE [LARGE SCALE GENOMIC DNA]</scope>
    <source>
        <strain evidence="1">PLY_AMNH</strain>
    </source>
</reference>
<evidence type="ECO:0000313" key="1">
    <source>
        <dbReference type="EMBL" id="KAK3232592.1"/>
    </source>
</evidence>
<gene>
    <name evidence="2" type="ORF">CYMTET_47317</name>
    <name evidence="1" type="ORF">CYMTET_57050</name>
</gene>
<comment type="caution">
    <text evidence="1">The sequence shown here is derived from an EMBL/GenBank/DDBJ whole genome shotgun (WGS) entry which is preliminary data.</text>
</comment>
<proteinExistence type="predicted"/>
<accession>A0AAE0BA28</accession>
<dbReference type="EMBL" id="LGRX02035942">
    <property type="protein sequence ID" value="KAK3232592.1"/>
    <property type="molecule type" value="Genomic_DNA"/>
</dbReference>
<keyword evidence="3" id="KW-1185">Reference proteome</keyword>
<reference evidence="1" key="2">
    <citation type="submission" date="2023-06" db="EMBL/GenBank/DDBJ databases">
        <title>Long-read-based genome assembly of the green algal bacterivore Cymbomonas tetramitiformis.</title>
        <authorList>
            <person name="Gyaltshen Y."/>
            <person name="Rozenberg A."/>
            <person name="Paasch A."/>
            <person name="Burns J.A."/>
            <person name="Warring S."/>
            <person name="Larson R."/>
            <person name="Maurer-Alcala X."/>
            <person name="Dacks J."/>
            <person name="Kim E."/>
        </authorList>
    </citation>
    <scope>NUCLEOTIDE SEQUENCE</scope>
    <source>
        <strain evidence="1">PLY_AMNH</strain>
    </source>
</reference>
<dbReference type="EMBL" id="LGRX02033090">
    <property type="protein sequence ID" value="KAK3243048.1"/>
    <property type="molecule type" value="Genomic_DNA"/>
</dbReference>
<evidence type="ECO:0000313" key="2">
    <source>
        <dbReference type="EMBL" id="KAK3243048.1"/>
    </source>
</evidence>
<dbReference type="AlphaFoldDB" id="A0AAE0BA28"/>
<evidence type="ECO:0000313" key="3">
    <source>
        <dbReference type="Proteomes" id="UP001190700"/>
    </source>
</evidence>
<organism evidence="1 3">
    <name type="scientific">Cymbomonas tetramitiformis</name>
    <dbReference type="NCBI Taxonomy" id="36881"/>
    <lineage>
        <taxon>Eukaryota</taxon>
        <taxon>Viridiplantae</taxon>
        <taxon>Chlorophyta</taxon>
        <taxon>Pyramimonadophyceae</taxon>
        <taxon>Pyramimonadales</taxon>
        <taxon>Pyramimonadaceae</taxon>
        <taxon>Cymbomonas</taxon>
    </lineage>
</organism>
<protein>
    <submittedName>
        <fullName evidence="1">Uncharacterized protein</fullName>
    </submittedName>
</protein>
<sequence>MVSLRSDVDSNDDNKRWETLFRQVAQENRQSNTTYSTIDTSSSGTGPRLCYESLKELQQKKAQNTVAMHILCVVRVDHVHEAHDNSGLYVRWFNFNATHDNERIKTELASFINER</sequence>